<dbReference type="InterPro" id="IPR014001">
    <property type="entry name" value="Helicase_ATP-bd"/>
</dbReference>
<dbReference type="Gene3D" id="3.40.50.300">
    <property type="entry name" value="P-loop containing nucleotide triphosphate hydrolases"/>
    <property type="match status" value="2"/>
</dbReference>
<keyword evidence="10" id="KW-0378">Hydrolase</keyword>
<evidence type="ECO:0000256" key="1">
    <source>
        <dbReference type="ARBA" id="ARBA00005446"/>
    </source>
</evidence>
<dbReference type="InParanoid" id="K1PMS9"/>
<comment type="catalytic activity">
    <reaction evidence="7">
        <text>Couples ATP hydrolysis with the unwinding of duplex DNA by translocating in the 3'-5' direction.</text>
        <dbReference type="EC" id="5.6.2.4"/>
    </reaction>
</comment>
<evidence type="ECO:0000256" key="8">
    <source>
        <dbReference type="ARBA" id="ARBA00034808"/>
    </source>
</evidence>
<evidence type="ECO:0000256" key="9">
    <source>
        <dbReference type="ARBA" id="ARBA00044542"/>
    </source>
</evidence>
<keyword evidence="3" id="KW-0067">ATP-binding</keyword>
<evidence type="ECO:0000256" key="5">
    <source>
        <dbReference type="ARBA" id="ARBA00023235"/>
    </source>
</evidence>
<dbReference type="GO" id="GO:0043138">
    <property type="term" value="F:3'-5' DNA helicase activity"/>
    <property type="evidence" value="ECO:0007669"/>
    <property type="project" value="UniProtKB-EC"/>
</dbReference>
<keyword evidence="6" id="KW-0539">Nucleus</keyword>
<dbReference type="SUPFAM" id="SSF52540">
    <property type="entry name" value="P-loop containing nucleoside triphosphate hydrolases"/>
    <property type="match status" value="1"/>
</dbReference>
<gene>
    <name evidence="10" type="ORF">CGI_10001075</name>
</gene>
<evidence type="ECO:0000313" key="10">
    <source>
        <dbReference type="EMBL" id="EKC22958.1"/>
    </source>
</evidence>
<dbReference type="AlphaFoldDB" id="K1PMS9"/>
<dbReference type="GO" id="GO:0003677">
    <property type="term" value="F:DNA binding"/>
    <property type="evidence" value="ECO:0007669"/>
    <property type="project" value="UniProtKB-KW"/>
</dbReference>
<keyword evidence="4" id="KW-0238">DNA-binding</keyword>
<dbReference type="PANTHER" id="PTHR13710">
    <property type="entry name" value="DNA HELICASE RECQ FAMILY MEMBER"/>
    <property type="match status" value="1"/>
</dbReference>
<evidence type="ECO:0000256" key="2">
    <source>
        <dbReference type="ARBA" id="ARBA00022741"/>
    </source>
</evidence>
<dbReference type="EMBL" id="JH817180">
    <property type="protein sequence ID" value="EKC22958.1"/>
    <property type="molecule type" value="Genomic_DNA"/>
</dbReference>
<keyword evidence="2" id="KW-0547">Nucleotide-binding</keyword>
<sequence length="395" mass="45033">MIEIESVKRSESERENVYFSRDERLEMFESADGRLSCFKRNRSSDEDDRNILDGRVDIVYGSPEALVGNPEWRESMRSSLEVSTIVIDEFHTIATWGQSEDGKEAFRKWFGHVGELRSLFPNANVLALSATCTKKTAKRVKKCLNLSDKSLEIIVSPDKPNIKLVVKKVSKNIETAMFWLIDPLQDLCENFPRVIIYCTSINDASKVYNFLIEEVPSCVHHIDLYHSETEDIKKDFIINELKESDSKLRILVSTSALGMGIDAKGFNSVILYGAQSNVSDFVQEIGRVGRDNMPSIALVMFNSYHQRLADQAIKKILLTNDCRRLCLLDNFLDDHELIKVKESLVGQHACCDNCALKCMCKECILLPIEKMYDFNVNTEESDDSDSDKTEEYESD</sequence>
<dbReference type="GO" id="GO:0009378">
    <property type="term" value="F:four-way junction helicase activity"/>
    <property type="evidence" value="ECO:0007669"/>
    <property type="project" value="TreeGrafter"/>
</dbReference>
<comment type="similarity">
    <text evidence="1">Belongs to the helicase family. RecQ subfamily.</text>
</comment>
<dbReference type="GO" id="GO:0000724">
    <property type="term" value="P:double-strand break repair via homologous recombination"/>
    <property type="evidence" value="ECO:0007669"/>
    <property type="project" value="TreeGrafter"/>
</dbReference>
<evidence type="ECO:0000256" key="6">
    <source>
        <dbReference type="ARBA" id="ARBA00023242"/>
    </source>
</evidence>
<dbReference type="PROSITE" id="PS51192">
    <property type="entry name" value="HELICASE_ATP_BIND_1"/>
    <property type="match status" value="1"/>
</dbReference>
<reference evidence="10" key="1">
    <citation type="journal article" date="2012" name="Nature">
        <title>The oyster genome reveals stress adaptation and complexity of shell formation.</title>
        <authorList>
            <person name="Zhang G."/>
            <person name="Fang X."/>
            <person name="Guo X."/>
            <person name="Li L."/>
            <person name="Luo R."/>
            <person name="Xu F."/>
            <person name="Yang P."/>
            <person name="Zhang L."/>
            <person name="Wang X."/>
            <person name="Qi H."/>
            <person name="Xiong Z."/>
            <person name="Que H."/>
            <person name="Xie Y."/>
            <person name="Holland P.W."/>
            <person name="Paps J."/>
            <person name="Zhu Y."/>
            <person name="Wu F."/>
            <person name="Chen Y."/>
            <person name="Wang J."/>
            <person name="Peng C."/>
            <person name="Meng J."/>
            <person name="Yang L."/>
            <person name="Liu J."/>
            <person name="Wen B."/>
            <person name="Zhang N."/>
            <person name="Huang Z."/>
            <person name="Zhu Q."/>
            <person name="Feng Y."/>
            <person name="Mount A."/>
            <person name="Hedgecock D."/>
            <person name="Xu Z."/>
            <person name="Liu Y."/>
            <person name="Domazet-Loso T."/>
            <person name="Du Y."/>
            <person name="Sun X."/>
            <person name="Zhang S."/>
            <person name="Liu B."/>
            <person name="Cheng P."/>
            <person name="Jiang X."/>
            <person name="Li J."/>
            <person name="Fan D."/>
            <person name="Wang W."/>
            <person name="Fu W."/>
            <person name="Wang T."/>
            <person name="Wang B."/>
            <person name="Zhang J."/>
            <person name="Peng Z."/>
            <person name="Li Y."/>
            <person name="Li N."/>
            <person name="Wang J."/>
            <person name="Chen M."/>
            <person name="He Y."/>
            <person name="Tan F."/>
            <person name="Song X."/>
            <person name="Zheng Q."/>
            <person name="Huang R."/>
            <person name="Yang H."/>
            <person name="Du X."/>
            <person name="Chen L."/>
            <person name="Yang M."/>
            <person name="Gaffney P.M."/>
            <person name="Wang S."/>
            <person name="Luo L."/>
            <person name="She Z."/>
            <person name="Ming Y."/>
            <person name="Huang W."/>
            <person name="Zhang S."/>
            <person name="Huang B."/>
            <person name="Zhang Y."/>
            <person name="Qu T."/>
            <person name="Ni P."/>
            <person name="Miao G."/>
            <person name="Wang J."/>
            <person name="Wang Q."/>
            <person name="Steinberg C.E."/>
            <person name="Wang H."/>
            <person name="Li N."/>
            <person name="Qian L."/>
            <person name="Zhang G."/>
            <person name="Li Y."/>
            <person name="Yang H."/>
            <person name="Liu X."/>
            <person name="Wang J."/>
            <person name="Yin Y."/>
            <person name="Wang J."/>
        </authorList>
    </citation>
    <scope>NUCLEOTIDE SEQUENCE [LARGE SCALE GENOMIC DNA]</scope>
    <source>
        <strain evidence="10">05x7-T-G4-1.051#20</strain>
    </source>
</reference>
<protein>
    <recommendedName>
        <fullName evidence="8">DNA 3'-5' helicase</fullName>
        <ecNumber evidence="8">5.6.2.4</ecNumber>
    </recommendedName>
    <alternativeName>
        <fullName evidence="9">DNA 3'-5' helicase BLM</fullName>
    </alternativeName>
</protein>
<name>K1PMS9_MAGGI</name>
<proteinExistence type="inferred from homology"/>
<dbReference type="GO" id="GO:0005694">
    <property type="term" value="C:chromosome"/>
    <property type="evidence" value="ECO:0007669"/>
    <property type="project" value="TreeGrafter"/>
</dbReference>
<evidence type="ECO:0000256" key="4">
    <source>
        <dbReference type="ARBA" id="ARBA00023125"/>
    </source>
</evidence>
<evidence type="ECO:0000256" key="3">
    <source>
        <dbReference type="ARBA" id="ARBA00022840"/>
    </source>
</evidence>
<keyword evidence="10" id="KW-0347">Helicase</keyword>
<dbReference type="Pfam" id="PF00270">
    <property type="entry name" value="DEAD"/>
    <property type="match status" value="1"/>
</dbReference>
<dbReference type="SMART" id="SM00490">
    <property type="entry name" value="HELICc"/>
    <property type="match status" value="1"/>
</dbReference>
<dbReference type="InterPro" id="IPR001650">
    <property type="entry name" value="Helicase_C-like"/>
</dbReference>
<dbReference type="InterPro" id="IPR027417">
    <property type="entry name" value="P-loop_NTPase"/>
</dbReference>
<dbReference type="HOGENOM" id="CLU_001103_9_7_1"/>
<dbReference type="Pfam" id="PF00271">
    <property type="entry name" value="Helicase_C"/>
    <property type="match status" value="1"/>
</dbReference>
<organism evidence="10">
    <name type="scientific">Magallana gigas</name>
    <name type="common">Pacific oyster</name>
    <name type="synonym">Crassostrea gigas</name>
    <dbReference type="NCBI Taxonomy" id="29159"/>
    <lineage>
        <taxon>Eukaryota</taxon>
        <taxon>Metazoa</taxon>
        <taxon>Spiralia</taxon>
        <taxon>Lophotrochozoa</taxon>
        <taxon>Mollusca</taxon>
        <taxon>Bivalvia</taxon>
        <taxon>Autobranchia</taxon>
        <taxon>Pteriomorphia</taxon>
        <taxon>Ostreida</taxon>
        <taxon>Ostreoidea</taxon>
        <taxon>Ostreidae</taxon>
        <taxon>Magallana</taxon>
    </lineage>
</organism>
<dbReference type="PROSITE" id="PS51194">
    <property type="entry name" value="HELICASE_CTER"/>
    <property type="match status" value="1"/>
</dbReference>
<dbReference type="InterPro" id="IPR011545">
    <property type="entry name" value="DEAD/DEAH_box_helicase_dom"/>
</dbReference>
<dbReference type="GO" id="GO:0005634">
    <property type="term" value="C:nucleus"/>
    <property type="evidence" value="ECO:0007669"/>
    <property type="project" value="TreeGrafter"/>
</dbReference>
<dbReference type="PANTHER" id="PTHR13710:SF153">
    <property type="entry name" value="RECQ-LIKE DNA HELICASE BLM"/>
    <property type="match status" value="1"/>
</dbReference>
<evidence type="ECO:0000256" key="7">
    <source>
        <dbReference type="ARBA" id="ARBA00034617"/>
    </source>
</evidence>
<dbReference type="GO" id="GO:0005737">
    <property type="term" value="C:cytoplasm"/>
    <property type="evidence" value="ECO:0007669"/>
    <property type="project" value="TreeGrafter"/>
</dbReference>
<keyword evidence="5" id="KW-0413">Isomerase</keyword>
<dbReference type="GO" id="GO:0005524">
    <property type="term" value="F:ATP binding"/>
    <property type="evidence" value="ECO:0007669"/>
    <property type="project" value="UniProtKB-KW"/>
</dbReference>
<accession>K1PMS9</accession>
<dbReference type="EC" id="5.6.2.4" evidence="8"/>